<accession>A0A5A7NAM9</accession>
<reference evidence="3 4" key="1">
    <citation type="submission" date="2019-09" db="EMBL/GenBank/DDBJ databases">
        <title>NBRP : Genome information of microbial organism related human and environment.</title>
        <authorList>
            <person name="Hattori M."/>
            <person name="Oshima K."/>
            <person name="Inaba H."/>
            <person name="Suda W."/>
            <person name="Sakamoto M."/>
            <person name="Iino T."/>
            <person name="Kitahara M."/>
            <person name="Oshida Y."/>
            <person name="Iida T."/>
            <person name="Kudo T."/>
            <person name="Itoh T."/>
            <person name="Ohkuma M."/>
        </authorList>
    </citation>
    <scope>NUCLEOTIDE SEQUENCE [LARGE SCALE GENOMIC DNA]</scope>
    <source>
        <strain evidence="3 4">Q-1</strain>
    </source>
</reference>
<dbReference type="InterPro" id="IPR016071">
    <property type="entry name" value="Staphylococal_nuclease_OB-fold"/>
</dbReference>
<feature type="region of interest" description="Disordered" evidence="1">
    <location>
        <begin position="243"/>
        <end position="274"/>
    </location>
</feature>
<dbReference type="Proteomes" id="UP000324996">
    <property type="component" value="Unassembled WGS sequence"/>
</dbReference>
<protein>
    <recommendedName>
        <fullName evidence="2">TNase-like domain-containing protein</fullName>
    </recommendedName>
</protein>
<comment type="caution">
    <text evidence="3">The sequence shown here is derived from an EMBL/GenBank/DDBJ whole genome shotgun (WGS) entry which is preliminary data.</text>
</comment>
<sequence length="274" mass="30482">MGPPFEAILDRVDPDLALISRDGRSFVLADLWRLSRSHEGGDVREDGWARMAHALISTHLGQRFWVYPTSDAPDRYGRIRAHILFETPEGNSLWINAALLKQGLARAFPLDLPPDITRALYEAEDSARADHRTLWSAPAFAPMKAHDLMNDGSIGGGDFAIVTGRVFQATKVGGTLYLNFTADWRQDFTIRLNWPVRRQWPVAERTAAFWRGKELEVRGVMEPMNGLMITPISPAQIKILASPLADEEQDHGSKKSPAQMAPGILETKAGSKTD</sequence>
<dbReference type="Gene3D" id="2.40.50.90">
    <property type="match status" value="1"/>
</dbReference>
<keyword evidence="4" id="KW-1185">Reference proteome</keyword>
<feature type="domain" description="TNase-like" evidence="2">
    <location>
        <begin position="46"/>
        <end position="136"/>
    </location>
</feature>
<dbReference type="AlphaFoldDB" id="A0A5A7NAM9"/>
<evidence type="ECO:0000313" key="3">
    <source>
        <dbReference type="EMBL" id="GER05431.1"/>
    </source>
</evidence>
<dbReference type="Pfam" id="PF00565">
    <property type="entry name" value="SNase"/>
    <property type="match status" value="1"/>
</dbReference>
<name>A0A5A7NAM9_9PROT</name>
<gene>
    <name evidence="3" type="ORF">JCM17846_31130</name>
</gene>
<dbReference type="EMBL" id="BKCN01000024">
    <property type="protein sequence ID" value="GER05431.1"/>
    <property type="molecule type" value="Genomic_DNA"/>
</dbReference>
<dbReference type="InterPro" id="IPR035437">
    <property type="entry name" value="SNase_OB-fold_sf"/>
</dbReference>
<organism evidence="3 4">
    <name type="scientific">Iodidimonas nitroreducens</name>
    <dbReference type="NCBI Taxonomy" id="1236968"/>
    <lineage>
        <taxon>Bacteria</taxon>
        <taxon>Pseudomonadati</taxon>
        <taxon>Pseudomonadota</taxon>
        <taxon>Alphaproteobacteria</taxon>
        <taxon>Iodidimonadales</taxon>
        <taxon>Iodidimonadaceae</taxon>
        <taxon>Iodidimonas</taxon>
    </lineage>
</organism>
<proteinExistence type="predicted"/>
<evidence type="ECO:0000256" key="1">
    <source>
        <dbReference type="SAM" id="MobiDB-lite"/>
    </source>
</evidence>
<evidence type="ECO:0000259" key="2">
    <source>
        <dbReference type="Pfam" id="PF00565"/>
    </source>
</evidence>
<evidence type="ECO:0000313" key="4">
    <source>
        <dbReference type="Proteomes" id="UP000324996"/>
    </source>
</evidence>
<dbReference type="SUPFAM" id="SSF50199">
    <property type="entry name" value="Staphylococcal nuclease"/>
    <property type="match status" value="1"/>
</dbReference>